<name>A0ABR1JAI4_9AGAR</name>
<feature type="region of interest" description="Disordered" evidence="1">
    <location>
        <begin position="274"/>
        <end position="293"/>
    </location>
</feature>
<reference evidence="2 3" key="1">
    <citation type="submission" date="2024-01" db="EMBL/GenBank/DDBJ databases">
        <title>A draft genome for the cacao thread blight pathogen Marasmiellus scandens.</title>
        <authorList>
            <person name="Baruah I.K."/>
            <person name="Leung J."/>
            <person name="Bukari Y."/>
            <person name="Amoako-Attah I."/>
            <person name="Meinhardt L.W."/>
            <person name="Bailey B.A."/>
            <person name="Cohen S.P."/>
        </authorList>
    </citation>
    <scope>NUCLEOTIDE SEQUENCE [LARGE SCALE GENOMIC DNA]</scope>
    <source>
        <strain evidence="2 3">GH-19</strain>
    </source>
</reference>
<evidence type="ECO:0000313" key="2">
    <source>
        <dbReference type="EMBL" id="KAK7452165.1"/>
    </source>
</evidence>
<proteinExistence type="predicted"/>
<keyword evidence="3" id="KW-1185">Reference proteome</keyword>
<accession>A0ABR1JAI4</accession>
<evidence type="ECO:0000256" key="1">
    <source>
        <dbReference type="SAM" id="MobiDB-lite"/>
    </source>
</evidence>
<gene>
    <name evidence="2" type="ORF">VKT23_012268</name>
</gene>
<dbReference type="Proteomes" id="UP001498398">
    <property type="component" value="Unassembled WGS sequence"/>
</dbReference>
<comment type="caution">
    <text evidence="2">The sequence shown here is derived from an EMBL/GenBank/DDBJ whole genome shotgun (WGS) entry which is preliminary data.</text>
</comment>
<feature type="compositionally biased region" description="Polar residues" evidence="1">
    <location>
        <begin position="274"/>
        <end position="285"/>
    </location>
</feature>
<dbReference type="EMBL" id="JBANRG010000029">
    <property type="protein sequence ID" value="KAK7452165.1"/>
    <property type="molecule type" value="Genomic_DNA"/>
</dbReference>
<protein>
    <submittedName>
        <fullName evidence="2">Uncharacterized protein</fullName>
    </submittedName>
</protein>
<organism evidence="2 3">
    <name type="scientific">Marasmiellus scandens</name>
    <dbReference type="NCBI Taxonomy" id="2682957"/>
    <lineage>
        <taxon>Eukaryota</taxon>
        <taxon>Fungi</taxon>
        <taxon>Dikarya</taxon>
        <taxon>Basidiomycota</taxon>
        <taxon>Agaricomycotina</taxon>
        <taxon>Agaricomycetes</taxon>
        <taxon>Agaricomycetidae</taxon>
        <taxon>Agaricales</taxon>
        <taxon>Marasmiineae</taxon>
        <taxon>Omphalotaceae</taxon>
        <taxon>Marasmiellus</taxon>
    </lineage>
</organism>
<evidence type="ECO:0000313" key="3">
    <source>
        <dbReference type="Proteomes" id="UP001498398"/>
    </source>
</evidence>
<sequence>MFSMENSNVTHSGNLSPTWAYDYRNVLDPRILPALSVTTNDPTASSDDLVNSDYNSDDISRSFAGLYKNIVYASANTNTTYLNEHIGFSSRYFPLDNLIVKDFKVPAVVITASCRRLPQSQQINYNDTNQAWGIYTPLQNTTLNRLYPSLLRVALEDISSQEAIDRGGSTADVLIYGNVNVVDSSGAQGTTITLGHEVNPGAYPGYDIPIREPWSLYLDTNGGISYSWNNLQVMACSINASIYDVLVDGQSSLLIPSALDTDIKETINKSSSTWTDWNPQATTSNHRIDEDTTQNPVSLKEYRWWSSMAQEGSNFPSGQPSRPCNPNPVMTSAGSDLCTPTEFLNLMEWYINRQLHMNVYTGEAANKSRADPYSTVPLHSLETAIERASAAALWAGETFSEKWI</sequence>